<comment type="caution">
    <text evidence="1">The sequence shown here is derived from an EMBL/GenBank/DDBJ whole genome shotgun (WGS) entry which is preliminary data.</text>
</comment>
<dbReference type="Proteomes" id="UP000218332">
    <property type="component" value="Unassembled WGS sequence"/>
</dbReference>
<sequence>MSDSPSPKVIVLFSSHSQKNIALIDPLLRYLSDSCGHHVHVVTSEATGKFRLLKQGFLAYTVNELIMHYPFKNITEGTGLEDEKTPIDLAINWLCTPRDPPQLPHPKREQSIKYYQWKRSQLISAYRCFLNDLGANAVMTWNGALLVSGALADAAKELGLESFYLERGLLPCSLVFDPCGVNNESSLAGEGWFSNAPREPDESEVTALKAYCQAIKQTGQSIVNTTSHRQAESVYRELDLDPKRPVVLLPLQIESDSNIINHSPFFRSMEQLIQDIRQALSDSGAQLIVRLHPEDRSRRETIEALCGGPDVRCCWDLSLSSLLDVTQLVVVVNSTVGLEALMQNIPVVALGRSIYDRKGFTLDMTEATFLPSLIHKGLQTPLEPHAHFEFWHFLFALVTQTSFFFDDPGLPDGRLLLNQILRNLSDRTVSKPGARLPVTRMAENNDVLKALIRGTSKENNLVIGSLDAVFEELPAGVTVLNRRSPITTLLYSVFKRHHYVVWMEIPSNRLLRALFFLIRGYRKLIIG</sequence>
<accession>A0A2A2HYX6</accession>
<dbReference type="EMBL" id="NMPM01000162">
    <property type="protein sequence ID" value="PAV24479.1"/>
    <property type="molecule type" value="Genomic_DNA"/>
</dbReference>
<dbReference type="Gene3D" id="3.40.50.12580">
    <property type="match status" value="1"/>
</dbReference>
<proteinExistence type="predicted"/>
<gene>
    <name evidence="1" type="ORF">CF392_16040</name>
</gene>
<organism evidence="1 2">
    <name type="scientific">Tamilnaduibacter salinus</name>
    <dbReference type="NCBI Taxonomy" id="1484056"/>
    <lineage>
        <taxon>Bacteria</taxon>
        <taxon>Pseudomonadati</taxon>
        <taxon>Pseudomonadota</taxon>
        <taxon>Gammaproteobacteria</taxon>
        <taxon>Pseudomonadales</taxon>
        <taxon>Marinobacteraceae</taxon>
        <taxon>Tamilnaduibacter</taxon>
    </lineage>
</organism>
<reference evidence="1 2" key="1">
    <citation type="submission" date="2017-07" db="EMBL/GenBank/DDBJ databases">
        <title>Tamlnaduibacter salinus (Mi-7) genome sequencing.</title>
        <authorList>
            <person name="Verma A."/>
            <person name="Krishnamurthi S."/>
        </authorList>
    </citation>
    <scope>NUCLEOTIDE SEQUENCE [LARGE SCALE GENOMIC DNA]</scope>
    <source>
        <strain evidence="1 2">Mi-7</strain>
    </source>
</reference>
<dbReference type="GO" id="GO:0015774">
    <property type="term" value="P:polysaccharide transport"/>
    <property type="evidence" value="ECO:0007669"/>
    <property type="project" value="InterPro"/>
</dbReference>
<dbReference type="GO" id="GO:0000271">
    <property type="term" value="P:polysaccharide biosynthetic process"/>
    <property type="evidence" value="ECO:0007669"/>
    <property type="project" value="InterPro"/>
</dbReference>
<dbReference type="AlphaFoldDB" id="A0A2A2HYX6"/>
<name>A0A2A2HYX6_9GAMM</name>
<dbReference type="Pfam" id="PF05159">
    <property type="entry name" value="Capsule_synth"/>
    <property type="match status" value="1"/>
</dbReference>
<dbReference type="SUPFAM" id="SSF53756">
    <property type="entry name" value="UDP-Glycosyltransferase/glycogen phosphorylase"/>
    <property type="match status" value="1"/>
</dbReference>
<evidence type="ECO:0000313" key="1">
    <source>
        <dbReference type="EMBL" id="PAV24479.1"/>
    </source>
</evidence>
<evidence type="ECO:0000313" key="2">
    <source>
        <dbReference type="Proteomes" id="UP000218332"/>
    </source>
</evidence>
<evidence type="ECO:0008006" key="3">
    <source>
        <dbReference type="Google" id="ProtNLM"/>
    </source>
</evidence>
<keyword evidence="2" id="KW-1185">Reference proteome</keyword>
<dbReference type="InterPro" id="IPR043148">
    <property type="entry name" value="TagF_C"/>
</dbReference>
<protein>
    <recommendedName>
        <fullName evidence="3">Capsular biosynthesis protein</fullName>
    </recommendedName>
</protein>
<dbReference type="InterPro" id="IPR007833">
    <property type="entry name" value="Capsule_polysaccharide_synth"/>
</dbReference>
<dbReference type="RefSeq" id="WP_095612409.1">
    <property type="nucleotide sequence ID" value="NZ_NMPM01000162.1"/>
</dbReference>